<evidence type="ECO:0000313" key="2">
    <source>
        <dbReference type="EnsemblPlants" id="Solyc03g044440.2.1"/>
    </source>
</evidence>
<dbReference type="GO" id="GO:0003735">
    <property type="term" value="F:structural constituent of ribosome"/>
    <property type="evidence" value="ECO:0000318"/>
    <property type="project" value="GO_Central"/>
</dbReference>
<proteinExistence type="predicted"/>
<dbReference type="PaxDb" id="4081-Solyc03g044440.1.1"/>
<dbReference type="SMR" id="A0A3Q7FJE8"/>
<dbReference type="STRING" id="4081.A0A3Q7FJE8"/>
<reference evidence="2" key="1">
    <citation type="journal article" date="2012" name="Nature">
        <title>The tomato genome sequence provides insights into fleshy fruit evolution.</title>
        <authorList>
            <consortium name="Tomato Genome Consortium"/>
        </authorList>
    </citation>
    <scope>NUCLEOTIDE SEQUENCE [LARGE SCALE GENOMIC DNA]</scope>
    <source>
        <strain evidence="2">cv. Heinz 1706</strain>
    </source>
</reference>
<dbReference type="Gene3D" id="3.90.470.10">
    <property type="entry name" value="Ribosomal protein L22/L17"/>
    <property type="match status" value="1"/>
</dbReference>
<dbReference type="OrthoDB" id="416470at2759"/>
<evidence type="ECO:0000313" key="3">
    <source>
        <dbReference type="Proteomes" id="UP000004994"/>
    </source>
</evidence>
<sequence length="153" mass="17827">MCVEDALLQLQVTVKRASKTIYQVIHLAWANAVHSDGFDSDRLLVRKMTNKKFAYFHLISTLLEYFFLIMFCAAEAFLRKGLFKKRLSNHAKGKYGLMVRPECRMIVVLREITSVEEAEIAKLRVSNFKKLTKRKNCLVPHKLIKTTPIWNPR</sequence>
<dbReference type="SUPFAM" id="SSF54843">
    <property type="entry name" value="Ribosomal protein L22"/>
    <property type="match status" value="1"/>
</dbReference>
<dbReference type="InterPro" id="IPR036394">
    <property type="entry name" value="Ribosomal_uL22_sf"/>
</dbReference>
<dbReference type="InParanoid" id="A0A3Q7FJE8"/>
<dbReference type="AlphaFoldDB" id="A0A3Q7FJE8"/>
<dbReference type="GO" id="GO:0005762">
    <property type="term" value="C:mitochondrial large ribosomal subunit"/>
    <property type="evidence" value="ECO:0000318"/>
    <property type="project" value="GO_Central"/>
</dbReference>
<dbReference type="GO" id="GO:0006412">
    <property type="term" value="P:translation"/>
    <property type="evidence" value="ECO:0000318"/>
    <property type="project" value="GO_Central"/>
</dbReference>
<protein>
    <submittedName>
        <fullName evidence="2">Uncharacterized protein</fullName>
    </submittedName>
</protein>
<gene>
    <name evidence="2" type="primary">LOC101244556</name>
</gene>
<dbReference type="Gramene" id="Solyc03g044440.2.1">
    <property type="protein sequence ID" value="Solyc03g044440.2.1"/>
    <property type="gene ID" value="Solyc03g044440.2"/>
</dbReference>
<keyword evidence="1" id="KW-1133">Transmembrane helix</keyword>
<dbReference type="Proteomes" id="UP000004994">
    <property type="component" value="Chromosome 3"/>
</dbReference>
<keyword evidence="1" id="KW-0472">Membrane</keyword>
<feature type="transmembrane region" description="Helical" evidence="1">
    <location>
        <begin position="53"/>
        <end position="78"/>
    </location>
</feature>
<dbReference type="InterPro" id="IPR047867">
    <property type="entry name" value="Ribosomal_uL22_bac/org-type"/>
</dbReference>
<evidence type="ECO:0000256" key="1">
    <source>
        <dbReference type="SAM" id="Phobius"/>
    </source>
</evidence>
<keyword evidence="1" id="KW-0812">Transmembrane</keyword>
<dbReference type="PANTHER" id="PTHR13501:SF8">
    <property type="entry name" value="LARGE RIBOSOMAL SUBUNIT PROTEIN UL22M"/>
    <property type="match status" value="1"/>
</dbReference>
<dbReference type="EnsemblPlants" id="Solyc03g044440.2.1">
    <property type="protein sequence ID" value="Solyc03g044440.2.1"/>
    <property type="gene ID" value="Solyc03g044440.2"/>
</dbReference>
<accession>A0A3Q7FJE8</accession>
<reference evidence="2" key="2">
    <citation type="submission" date="2019-01" db="UniProtKB">
        <authorList>
            <consortium name="EnsemblPlants"/>
        </authorList>
    </citation>
    <scope>IDENTIFICATION</scope>
    <source>
        <strain evidence="2">cv. Heinz 1706</strain>
    </source>
</reference>
<keyword evidence="3" id="KW-1185">Reference proteome</keyword>
<name>A0A3Q7FJE8_SOLLC</name>
<dbReference type="PANTHER" id="PTHR13501">
    <property type="entry name" value="CHLOROPLAST 50S RIBOSOMAL PROTEIN L22-RELATED"/>
    <property type="match status" value="1"/>
</dbReference>
<organism evidence="2">
    <name type="scientific">Solanum lycopersicum</name>
    <name type="common">Tomato</name>
    <name type="synonym">Lycopersicon esculentum</name>
    <dbReference type="NCBI Taxonomy" id="4081"/>
    <lineage>
        <taxon>Eukaryota</taxon>
        <taxon>Viridiplantae</taxon>
        <taxon>Streptophyta</taxon>
        <taxon>Embryophyta</taxon>
        <taxon>Tracheophyta</taxon>
        <taxon>Spermatophyta</taxon>
        <taxon>Magnoliopsida</taxon>
        <taxon>eudicotyledons</taxon>
        <taxon>Gunneridae</taxon>
        <taxon>Pentapetalae</taxon>
        <taxon>asterids</taxon>
        <taxon>lamiids</taxon>
        <taxon>Solanales</taxon>
        <taxon>Solanaceae</taxon>
        <taxon>Solanoideae</taxon>
        <taxon>Solaneae</taxon>
        <taxon>Solanum</taxon>
        <taxon>Solanum subgen. Lycopersicon</taxon>
    </lineage>
</organism>